<dbReference type="Pfam" id="PF04240">
    <property type="entry name" value="Caroten_synth"/>
    <property type="match status" value="1"/>
</dbReference>
<evidence type="ECO:0000256" key="1">
    <source>
        <dbReference type="SAM" id="Phobius"/>
    </source>
</evidence>
<gene>
    <name evidence="3" type="ORF">J4G43_053460</name>
    <name evidence="2" type="ORF">J4G43_52050</name>
</gene>
<evidence type="ECO:0000313" key="4">
    <source>
        <dbReference type="Proteomes" id="UP000664702"/>
    </source>
</evidence>
<protein>
    <submittedName>
        <fullName evidence="2">Carotenoid biosynthesis protein</fullName>
    </submittedName>
</protein>
<evidence type="ECO:0000313" key="3">
    <source>
        <dbReference type="EMBL" id="UEM18205.1"/>
    </source>
</evidence>
<evidence type="ECO:0000313" key="2">
    <source>
        <dbReference type="EMBL" id="MBO1868985.1"/>
    </source>
</evidence>
<proteinExistence type="predicted"/>
<name>A0A939MJR7_9BRAD</name>
<reference evidence="3 4" key="2">
    <citation type="journal article" date="2022" name="Int. J. Syst. Evol. Microbiol.">
        <title>Strains of Bradyrhizobium barranii sp. nov. associated with legumes native to Canada are symbionts of soybeans and belong to different subspecies (subsp. barranii subsp. nov. and subsp. apii subsp. nov.) and symbiovars (sv. glycinearum and sv. septentrionale).</title>
        <authorList>
            <person name="Bromfield E.S.P."/>
            <person name="Cloutier S."/>
            <person name="Wasai-Hara S."/>
            <person name="Minamisawa K."/>
        </authorList>
    </citation>
    <scope>NUCLEOTIDE SEQUENCE [LARGE SCALE GENOMIC DNA]</scope>
    <source>
        <strain evidence="3 4">144S4</strain>
        <plasmid evidence="4">pBb144S4b</plasmid>
    </source>
</reference>
<dbReference type="Proteomes" id="UP000664702">
    <property type="component" value="Plasmid pBb144S4b"/>
</dbReference>
<feature type="transmembrane region" description="Helical" evidence="1">
    <location>
        <begin position="12"/>
        <end position="31"/>
    </location>
</feature>
<sequence length="171" mass="18476">MTVLATGSGLGRRLYFGFFAGILAAAIGFFWNPTPLARALWAIFIACALIHAALAYGPRRASILFAMCSAIAFTMENLGTATGFPFGSYHFEVGADLPHIGRVPLIIGPLWFGAGYFSWTVASILLDGADRQLDRPFNLIALPVVAAFVMTQLDLARLIRERAPERLASVV</sequence>
<keyword evidence="1" id="KW-1133">Transmembrane helix</keyword>
<keyword evidence="1" id="KW-0472">Membrane</keyword>
<keyword evidence="3" id="KW-0614">Plasmid</keyword>
<organism evidence="2">
    <name type="scientific">Bradyrhizobium barranii subsp. barranii</name>
    <dbReference type="NCBI Taxonomy" id="2823807"/>
    <lineage>
        <taxon>Bacteria</taxon>
        <taxon>Pseudomonadati</taxon>
        <taxon>Pseudomonadota</taxon>
        <taxon>Alphaproteobacteria</taxon>
        <taxon>Hyphomicrobiales</taxon>
        <taxon>Nitrobacteraceae</taxon>
        <taxon>Bradyrhizobium</taxon>
        <taxon>Bradyrhizobium barranii</taxon>
    </lineage>
</organism>
<dbReference type="KEGG" id="bban:J4G43_053460"/>
<keyword evidence="1" id="KW-0812">Transmembrane</keyword>
<dbReference type="EMBL" id="CP086138">
    <property type="protein sequence ID" value="UEM18205.1"/>
    <property type="molecule type" value="Genomic_DNA"/>
</dbReference>
<dbReference type="EMBL" id="JAGEMI010000002">
    <property type="protein sequence ID" value="MBO1868985.1"/>
    <property type="molecule type" value="Genomic_DNA"/>
</dbReference>
<accession>A0A939MJR7</accession>
<dbReference type="PANTHER" id="PTHR39419">
    <property type="entry name" value="SLL0814 PROTEIN"/>
    <property type="match status" value="1"/>
</dbReference>
<feature type="transmembrane region" description="Helical" evidence="1">
    <location>
        <begin position="106"/>
        <end position="126"/>
    </location>
</feature>
<dbReference type="AlphaFoldDB" id="A0A939MJR7"/>
<dbReference type="RefSeq" id="WP_208089658.1">
    <property type="nucleotide sequence ID" value="NZ_CP086138.1"/>
</dbReference>
<reference evidence="2" key="1">
    <citation type="submission" date="2021-03" db="EMBL/GenBank/DDBJ databases">
        <title>Whole Genome Sequence of Bradyrhizobium sp. Strain 144S4.</title>
        <authorList>
            <person name="Bromfield E.S.P."/>
            <person name="Cloutier S."/>
        </authorList>
    </citation>
    <scope>NUCLEOTIDE SEQUENCE [LARGE SCALE GENOMIC DNA]</scope>
    <source>
        <strain evidence="2">144S4</strain>
    </source>
</reference>
<dbReference type="PANTHER" id="PTHR39419:SF1">
    <property type="entry name" value="SLL0814 PROTEIN"/>
    <property type="match status" value="1"/>
</dbReference>
<geneLocation type="plasmid" evidence="3 4">
    <name>pBb144S4b</name>
</geneLocation>
<feature type="transmembrane region" description="Helical" evidence="1">
    <location>
        <begin position="63"/>
        <end position="86"/>
    </location>
</feature>
<dbReference type="InterPro" id="IPR007354">
    <property type="entry name" value="CruF-like"/>
</dbReference>
<feature type="transmembrane region" description="Helical" evidence="1">
    <location>
        <begin position="37"/>
        <end position="56"/>
    </location>
</feature>